<evidence type="ECO:0000256" key="4">
    <source>
        <dbReference type="ARBA" id="ARBA00022989"/>
    </source>
</evidence>
<dbReference type="PANTHER" id="PTHR42920:SF5">
    <property type="entry name" value="EAMA DOMAIN-CONTAINING PROTEIN"/>
    <property type="match status" value="1"/>
</dbReference>
<dbReference type="AlphaFoldDB" id="A0A4R6U4J2"/>
<evidence type="ECO:0000313" key="8">
    <source>
        <dbReference type="EMBL" id="TDQ39375.1"/>
    </source>
</evidence>
<dbReference type="InterPro" id="IPR000620">
    <property type="entry name" value="EamA_dom"/>
</dbReference>
<feature type="transmembrane region" description="Helical" evidence="6">
    <location>
        <begin position="181"/>
        <end position="202"/>
    </location>
</feature>
<dbReference type="GO" id="GO:0005886">
    <property type="term" value="C:plasma membrane"/>
    <property type="evidence" value="ECO:0007669"/>
    <property type="project" value="UniProtKB-SubCell"/>
</dbReference>
<dbReference type="InterPro" id="IPR037185">
    <property type="entry name" value="EmrE-like"/>
</dbReference>
<dbReference type="Proteomes" id="UP000294575">
    <property type="component" value="Unassembled WGS sequence"/>
</dbReference>
<feature type="transmembrane region" description="Helical" evidence="6">
    <location>
        <begin position="269"/>
        <end position="288"/>
    </location>
</feature>
<feature type="transmembrane region" description="Helical" evidence="6">
    <location>
        <begin position="155"/>
        <end position="174"/>
    </location>
</feature>
<dbReference type="SUPFAM" id="SSF103481">
    <property type="entry name" value="Multidrug resistance efflux transporter EmrE"/>
    <property type="match status" value="2"/>
</dbReference>
<evidence type="ECO:0000256" key="2">
    <source>
        <dbReference type="ARBA" id="ARBA00022475"/>
    </source>
</evidence>
<feature type="transmembrane region" description="Helical" evidence="6">
    <location>
        <begin position="127"/>
        <end position="143"/>
    </location>
</feature>
<feature type="domain" description="EamA" evidence="7">
    <location>
        <begin position="9"/>
        <end position="143"/>
    </location>
</feature>
<dbReference type="PANTHER" id="PTHR42920">
    <property type="entry name" value="OS03G0707200 PROTEIN-RELATED"/>
    <property type="match status" value="1"/>
</dbReference>
<accession>A0A4R6U4J2</accession>
<evidence type="ECO:0000256" key="6">
    <source>
        <dbReference type="SAM" id="Phobius"/>
    </source>
</evidence>
<evidence type="ECO:0000256" key="1">
    <source>
        <dbReference type="ARBA" id="ARBA00004651"/>
    </source>
</evidence>
<feature type="transmembrane region" description="Helical" evidence="6">
    <location>
        <begin position="214"/>
        <end position="235"/>
    </location>
</feature>
<feature type="domain" description="EamA" evidence="7">
    <location>
        <begin position="153"/>
        <end position="284"/>
    </location>
</feature>
<feature type="transmembrane region" description="Helical" evidence="6">
    <location>
        <begin position="77"/>
        <end position="96"/>
    </location>
</feature>
<protein>
    <submittedName>
        <fullName evidence="8">Drug/metabolite transporter (DMT)-like permease</fullName>
    </submittedName>
</protein>
<gene>
    <name evidence="8" type="ORF">DFQ45_10266</name>
</gene>
<comment type="caution">
    <text evidence="8">The sequence shown here is derived from an EMBL/GenBank/DDBJ whole genome shotgun (WGS) entry which is preliminary data.</text>
</comment>
<evidence type="ECO:0000313" key="9">
    <source>
        <dbReference type="Proteomes" id="UP000294575"/>
    </source>
</evidence>
<name>A0A4R6U4J2_9GAMM</name>
<feature type="transmembrane region" description="Helical" evidence="6">
    <location>
        <begin position="35"/>
        <end position="56"/>
    </location>
</feature>
<sequence>MPKKLLQTNLLLLLVAMIWGSAFVAQRLGMDSIGPLLFSGLRFILGALVVLPFLLYRRHAGKVSTPFLDQSLLRGGFLLGLIVTAGINLQQAGLLFTSVSHAGFITGMYVLMVPLLGLLIGLRTNTGTWLGVVLAMCGLYLLTVEDGFRIAGGDWLQLASALCWAVQVLVMGYLAKKHDPLRLAFIQFVTCAVFSLLAALLLEPFSLPHIVQAAPALLYAGILSIGIAFSLQAIALQRARPAHAAIILSLEGVFAAIAAALFLGETLSVQGYFGAALMLGAMLLAQLWPQQPQPAPGTEPLHCLSTGPAALPVSDGQTVVMDVATAPVPAAASADALPPDSDG</sequence>
<reference evidence="8 9" key="1">
    <citation type="submission" date="2019-03" db="EMBL/GenBank/DDBJ databases">
        <title>Genomic Encyclopedia of Type Strains, Phase IV (KMG-IV): sequencing the most valuable type-strain genomes for metagenomic binning, comparative biology and taxonomic classification.</title>
        <authorList>
            <person name="Goeker M."/>
        </authorList>
    </citation>
    <scope>NUCLEOTIDE SEQUENCE [LARGE SCALE GENOMIC DNA]</scope>
    <source>
        <strain evidence="8 9">DSM 28679</strain>
    </source>
</reference>
<evidence type="ECO:0000256" key="5">
    <source>
        <dbReference type="ARBA" id="ARBA00023136"/>
    </source>
</evidence>
<keyword evidence="9" id="KW-1185">Reference proteome</keyword>
<keyword evidence="2" id="KW-1003">Cell membrane</keyword>
<evidence type="ECO:0000256" key="3">
    <source>
        <dbReference type="ARBA" id="ARBA00022692"/>
    </source>
</evidence>
<comment type="subcellular location">
    <subcellularLocation>
        <location evidence="1">Cell membrane</location>
        <topology evidence="1">Multi-pass membrane protein</topology>
    </subcellularLocation>
</comment>
<dbReference type="OrthoDB" id="9804865at2"/>
<organism evidence="8 9">
    <name type="scientific">Thiopseudomonas denitrificans</name>
    <dbReference type="NCBI Taxonomy" id="1501432"/>
    <lineage>
        <taxon>Bacteria</taxon>
        <taxon>Pseudomonadati</taxon>
        <taxon>Pseudomonadota</taxon>
        <taxon>Gammaproteobacteria</taxon>
        <taxon>Pseudomonadales</taxon>
        <taxon>Pseudomonadaceae</taxon>
        <taxon>Thiopseudomonas</taxon>
    </lineage>
</organism>
<keyword evidence="5 6" id="KW-0472">Membrane</keyword>
<dbReference type="InterPro" id="IPR051258">
    <property type="entry name" value="Diverse_Substrate_Transporter"/>
</dbReference>
<proteinExistence type="predicted"/>
<keyword evidence="3 6" id="KW-0812">Transmembrane</keyword>
<keyword evidence="4 6" id="KW-1133">Transmembrane helix</keyword>
<feature type="transmembrane region" description="Helical" evidence="6">
    <location>
        <begin position="102"/>
        <end position="120"/>
    </location>
</feature>
<feature type="transmembrane region" description="Helical" evidence="6">
    <location>
        <begin position="242"/>
        <end position="263"/>
    </location>
</feature>
<dbReference type="Pfam" id="PF00892">
    <property type="entry name" value="EamA"/>
    <property type="match status" value="2"/>
</dbReference>
<dbReference type="EMBL" id="SNYK01000002">
    <property type="protein sequence ID" value="TDQ39375.1"/>
    <property type="molecule type" value="Genomic_DNA"/>
</dbReference>
<evidence type="ECO:0000259" key="7">
    <source>
        <dbReference type="Pfam" id="PF00892"/>
    </source>
</evidence>